<dbReference type="Proteomes" id="UP000027238">
    <property type="component" value="Unassembled WGS sequence"/>
</dbReference>
<name>A0A066X984_COLSU</name>
<evidence type="ECO:0000313" key="2">
    <source>
        <dbReference type="Proteomes" id="UP000027238"/>
    </source>
</evidence>
<gene>
    <name evidence="1" type="ORF">CSUB01_11331</name>
</gene>
<protein>
    <submittedName>
        <fullName evidence="1">Uncharacterized protein</fullName>
    </submittedName>
</protein>
<dbReference type="HOGENOM" id="CLU_1447589_0_0_1"/>
<evidence type="ECO:0000313" key="1">
    <source>
        <dbReference type="EMBL" id="KDN62301.1"/>
    </source>
</evidence>
<reference evidence="2" key="1">
    <citation type="journal article" date="2014" name="Genome Announc.">
        <title>Draft genome sequence of Colletotrichum sublineola, a destructive pathogen of cultivated sorghum.</title>
        <authorList>
            <person name="Baroncelli R."/>
            <person name="Sanz-Martin J.M."/>
            <person name="Rech G.E."/>
            <person name="Sukno S.A."/>
            <person name="Thon M.R."/>
        </authorList>
    </citation>
    <scope>NUCLEOTIDE SEQUENCE [LARGE SCALE GENOMIC DNA]</scope>
    <source>
        <strain evidence="2">TX430BB</strain>
    </source>
</reference>
<accession>A0A066X984</accession>
<keyword evidence="2" id="KW-1185">Reference proteome</keyword>
<dbReference type="AlphaFoldDB" id="A0A066X984"/>
<comment type="caution">
    <text evidence="1">The sequence shown here is derived from an EMBL/GenBank/DDBJ whole genome shotgun (WGS) entry which is preliminary data.</text>
</comment>
<dbReference type="eggNOG" id="ENOG502T5RG">
    <property type="taxonomic scope" value="Eukaryota"/>
</dbReference>
<dbReference type="OrthoDB" id="4815294at2759"/>
<proteinExistence type="predicted"/>
<organism evidence="1 2">
    <name type="scientific">Colletotrichum sublineola</name>
    <name type="common">Sorghum anthracnose fungus</name>
    <dbReference type="NCBI Taxonomy" id="1173701"/>
    <lineage>
        <taxon>Eukaryota</taxon>
        <taxon>Fungi</taxon>
        <taxon>Dikarya</taxon>
        <taxon>Ascomycota</taxon>
        <taxon>Pezizomycotina</taxon>
        <taxon>Sordariomycetes</taxon>
        <taxon>Hypocreomycetidae</taxon>
        <taxon>Glomerellales</taxon>
        <taxon>Glomerellaceae</taxon>
        <taxon>Colletotrichum</taxon>
        <taxon>Colletotrichum graminicola species complex</taxon>
    </lineage>
</organism>
<dbReference type="STRING" id="1173701.A0A066X984"/>
<dbReference type="EMBL" id="JMSE01001335">
    <property type="protein sequence ID" value="KDN62301.1"/>
    <property type="molecule type" value="Genomic_DNA"/>
</dbReference>
<sequence>MDAREVCAEISGQWTSNDNYDFNNLGIAVFKSATADVYALRLRLCGWRPLLVYCLRPSNLPYDLSIITLPINKAYTKQGCLDGRCGLDADSDILRVAVSTPSPRKPPAIYHQTELGGTFSYRGAIGGGLSYDIIVGLVTTSLTADLMGGLHMNLTNTKDSSEETTVSPLFDLNPSMFLSACGRLPSR</sequence>